<dbReference type="AlphaFoldDB" id="A0A1N6WLG3"/>
<sequence length="240" mass="27036">MQKLIPFLIILSILIPNKNTAQDKGVAIAGAVGALAAIGAGVAAVEQMKERAELTATEWLLANNPNINNFSLKTVDFQGKKLKDMSSTSVITFKIQEFTPNNKPELDGKKQVLLGFTSHGWINEYGIDFNKVKWFLIDETEWTNMMVSYVKVASGEKDNHLIRSTLTEGKIVNKGVKLKSKLTIPFYQLTGDMYVVTDYSNEMKFIYNEKSLGIFLKDTRDLVQIKRGSLIELHEFFFSE</sequence>
<dbReference type="OrthoDB" id="1424140at2"/>
<organism evidence="1 2">
    <name type="scientific">Maribacter ulvicola</name>
    <dbReference type="NCBI Taxonomy" id="228959"/>
    <lineage>
        <taxon>Bacteria</taxon>
        <taxon>Pseudomonadati</taxon>
        <taxon>Bacteroidota</taxon>
        <taxon>Flavobacteriia</taxon>
        <taxon>Flavobacteriales</taxon>
        <taxon>Flavobacteriaceae</taxon>
        <taxon>Maribacter</taxon>
    </lineage>
</organism>
<accession>A0A1N6WLG3</accession>
<proteinExistence type="predicted"/>
<evidence type="ECO:0000313" key="1">
    <source>
        <dbReference type="EMBL" id="SIQ90885.1"/>
    </source>
</evidence>
<dbReference type="STRING" id="228959.SAMN05421797_104135"/>
<protein>
    <submittedName>
        <fullName evidence="1">Uncharacterized protein</fullName>
    </submittedName>
</protein>
<gene>
    <name evidence="1" type="ORF">SAMN05421797_104135</name>
</gene>
<name>A0A1N6WLG3_9FLAO</name>
<dbReference type="Proteomes" id="UP000186953">
    <property type="component" value="Unassembled WGS sequence"/>
</dbReference>
<dbReference type="RefSeq" id="WP_076548796.1">
    <property type="nucleotide sequence ID" value="NZ_FTMA01000004.1"/>
</dbReference>
<dbReference type="EMBL" id="FTMA01000004">
    <property type="protein sequence ID" value="SIQ90885.1"/>
    <property type="molecule type" value="Genomic_DNA"/>
</dbReference>
<keyword evidence="2" id="KW-1185">Reference proteome</keyword>
<evidence type="ECO:0000313" key="2">
    <source>
        <dbReference type="Proteomes" id="UP000186953"/>
    </source>
</evidence>
<reference evidence="2" key="1">
    <citation type="submission" date="2017-01" db="EMBL/GenBank/DDBJ databases">
        <authorList>
            <person name="Varghese N."/>
            <person name="Submissions S."/>
        </authorList>
    </citation>
    <scope>NUCLEOTIDE SEQUENCE [LARGE SCALE GENOMIC DNA]</scope>
    <source>
        <strain evidence="2">DSM 15366</strain>
    </source>
</reference>